<accession>A0A1C3H4M5</accession>
<reference evidence="3" key="1">
    <citation type="submission" date="2016-04" db="EMBL/GenBank/DDBJ databases">
        <authorList>
            <person name="Tagini F."/>
        </authorList>
    </citation>
    <scope>NUCLEOTIDE SEQUENCE [LARGE SCALE GENOMIC DNA]</scope>
    <source>
        <strain evidence="3">CHUV0807</strain>
    </source>
</reference>
<evidence type="ECO:0000256" key="1">
    <source>
        <dbReference type="SAM" id="SignalP"/>
    </source>
</evidence>
<dbReference type="InterPro" id="IPR019613">
    <property type="entry name" value="DUF4198"/>
</dbReference>
<feature type="chain" id="PRO_5008674848" evidence="1">
    <location>
        <begin position="19"/>
        <end position="279"/>
    </location>
</feature>
<evidence type="ECO:0000313" key="2">
    <source>
        <dbReference type="EMBL" id="SAM65452.1"/>
    </source>
</evidence>
<gene>
    <name evidence="2" type="ORF">CHUV0807_1355</name>
</gene>
<organism evidence="2 3">
    <name type="scientific">Cardiobacterium hominis</name>
    <dbReference type="NCBI Taxonomy" id="2718"/>
    <lineage>
        <taxon>Bacteria</taxon>
        <taxon>Pseudomonadati</taxon>
        <taxon>Pseudomonadota</taxon>
        <taxon>Gammaproteobacteria</taxon>
        <taxon>Cardiobacteriales</taxon>
        <taxon>Cardiobacteriaceae</taxon>
        <taxon>Cardiobacterium</taxon>
    </lineage>
</organism>
<dbReference type="RefSeq" id="WP_079540693.1">
    <property type="nucleotide sequence ID" value="NZ_FKLO01000049.1"/>
</dbReference>
<protein>
    <submittedName>
        <fullName evidence="2">ABC-type Co2+ transport system, periplasmic component</fullName>
    </submittedName>
</protein>
<dbReference type="EMBL" id="FKLO01000049">
    <property type="protein sequence ID" value="SAM65452.1"/>
    <property type="molecule type" value="Genomic_DNA"/>
</dbReference>
<feature type="signal peptide" evidence="1">
    <location>
        <begin position="1"/>
        <end position="18"/>
    </location>
</feature>
<sequence>MKKTLLAALVAVASLAQAHELWVNAPAKIAADTVLKADLAYGHDYPAAEPIEADRLHIFKPLQLIGMDGKAQDMNQQGENYQYVSKEKLGKGAYWVSAIYQPTFWSKNDSGWKQQNLKDMPDASTCQQAQMFGKALVVAGDDAVDVAAVSKPVGQALEIVPLADPTQIKLDAVFPLQVYYDGKPLAGTTVTATADTFMEKDLEATHDHREPQAFSGKTDKEGKVGMIPLIEGLWKVKVSYKTPFEDKATCMEHSLTSTLIIPIGEKRAAPHEHEHHHHH</sequence>
<name>A0A1C3H4M5_9GAMM</name>
<dbReference type="Pfam" id="PF10670">
    <property type="entry name" value="DUF4198"/>
    <property type="match status" value="1"/>
</dbReference>
<proteinExistence type="predicted"/>
<keyword evidence="1" id="KW-0732">Signal</keyword>
<dbReference type="Proteomes" id="UP000190837">
    <property type="component" value="Unassembled WGS sequence"/>
</dbReference>
<dbReference type="AlphaFoldDB" id="A0A1C3H4M5"/>
<evidence type="ECO:0000313" key="3">
    <source>
        <dbReference type="Proteomes" id="UP000190837"/>
    </source>
</evidence>